<feature type="transmembrane region" description="Helical" evidence="3">
    <location>
        <begin position="342"/>
        <end position="364"/>
    </location>
</feature>
<feature type="compositionally biased region" description="Basic and acidic residues" evidence="2">
    <location>
        <begin position="468"/>
        <end position="495"/>
    </location>
</feature>
<dbReference type="PANTHER" id="PTHR15073:SF1">
    <property type="entry name" value="RETICULOCYTE-BINDING PROTEIN HOMOLOG 2A"/>
    <property type="match status" value="1"/>
</dbReference>
<evidence type="ECO:0000256" key="4">
    <source>
        <dbReference type="SAM" id="SignalP"/>
    </source>
</evidence>
<gene>
    <name evidence="5" type="ORF">HB897_13505</name>
</gene>
<name>A0A7X1C7H6_LISSE</name>
<evidence type="ECO:0000256" key="3">
    <source>
        <dbReference type="SAM" id="Phobius"/>
    </source>
</evidence>
<feature type="compositionally biased region" description="Polar residues" evidence="2">
    <location>
        <begin position="602"/>
        <end position="620"/>
    </location>
</feature>
<comment type="caution">
    <text evidence="5">The sequence shown here is derived from an EMBL/GenBank/DDBJ whole genome shotgun (WGS) entry which is preliminary data.</text>
</comment>
<evidence type="ECO:0000313" key="6">
    <source>
        <dbReference type="Proteomes" id="UP000523362"/>
    </source>
</evidence>
<keyword evidence="3" id="KW-0812">Transmembrane</keyword>
<sequence length="752" mass="84593">MRTWKKWVFIALLICVCFMHSTTVYAEINNNMGSTDTIDPANKNKQDEKIQDKKVTDDPVSVYRDYENFSFPLMTKEPGSLNPVTKTIANMGVGIKAGTWEATKFVGLLNAKATGFLFDLDAMKPIRQPILNLTNGLADSLIGIATTLGVMALALIMLIKFVMEQNLKQAMLVFIMAVLVIASMLAMSDPNKSKAIMTVATDLDTAVAGAFMNSNKALENSDEYAKKSPGEKVEANIFKANVFTPYLINNYGISDVNEINKKKIKYNSKEYSRLGLLMGNADSSTVSEDFVSDVAKIEYDDLKNKNVGVKKSMSIAIINIFFLLLNLIQFIIYFLLFLLKGMLGFLLLFMFPLSIFILLFSMFSSQINPFKNIAKGYLTVMLLKGGVSFIAFFFATYMLIAYRTSDDYNNIFLKIIVILFYVLLPLILYIWRTLILNLLIAAVTDNSVAPHRLANQLVHPVQSANEAKLARKERSREREKEKENGGGKREEEKQKSKTNSLGNVIKVPQKLVQKANEARKGQQEKRKEQRKAQKESEERLQSSEARRGAKRAEEAKEKEYEKVFGHVPVGEGRNGELSERQQRVQGKREQIQQKHRQRRQAKNTAEHNTATATRLSNKRQANQEKAYGRTGQATKKNPPLKKGNVQPATQKQPNQAANPTPKTRKAPPTRPIKNSQASAVAARPVRKNEHGVAKKIVPKPVTSQGKRNNPVSVSGTERKQTTRNNVRKVAVQRPVTSIKNRPFVPTQRNRRK</sequence>
<dbReference type="EMBL" id="JAARRG010000013">
    <property type="protein sequence ID" value="MBC1487246.1"/>
    <property type="molecule type" value="Genomic_DNA"/>
</dbReference>
<keyword evidence="3" id="KW-0472">Membrane</keyword>
<feature type="compositionally biased region" description="Polar residues" evidence="2">
    <location>
        <begin position="646"/>
        <end position="655"/>
    </location>
</feature>
<evidence type="ECO:0008006" key="7">
    <source>
        <dbReference type="Google" id="ProtNLM"/>
    </source>
</evidence>
<feature type="transmembrane region" description="Helical" evidence="3">
    <location>
        <begin position="141"/>
        <end position="163"/>
    </location>
</feature>
<dbReference type="RefSeq" id="WP_185384134.1">
    <property type="nucleotide sequence ID" value="NZ_JAARRG010000013.1"/>
</dbReference>
<evidence type="ECO:0000313" key="5">
    <source>
        <dbReference type="EMBL" id="MBC1487246.1"/>
    </source>
</evidence>
<accession>A0A7X1C7H6</accession>
<dbReference type="Proteomes" id="UP000523362">
    <property type="component" value="Unassembled WGS sequence"/>
</dbReference>
<evidence type="ECO:0000256" key="2">
    <source>
        <dbReference type="SAM" id="MobiDB-lite"/>
    </source>
</evidence>
<keyword evidence="1" id="KW-0175">Coiled coil</keyword>
<protein>
    <recommendedName>
        <fullName evidence="7">YtxH domain-containing protein</fullName>
    </recommendedName>
</protein>
<feature type="transmembrane region" description="Helical" evidence="3">
    <location>
        <begin position="411"/>
        <end position="431"/>
    </location>
</feature>
<feature type="chain" id="PRO_5031396751" description="YtxH domain-containing protein" evidence="4">
    <location>
        <begin position="27"/>
        <end position="752"/>
    </location>
</feature>
<keyword evidence="3" id="KW-1133">Transmembrane helix</keyword>
<feature type="compositionally biased region" description="Basic and acidic residues" evidence="2">
    <location>
        <begin position="516"/>
        <end position="564"/>
    </location>
</feature>
<dbReference type="InterPro" id="IPR051483">
    <property type="entry name" value="MAP7_domain-containing"/>
</dbReference>
<feature type="transmembrane region" description="Helical" evidence="3">
    <location>
        <begin position="313"/>
        <end position="336"/>
    </location>
</feature>
<feature type="compositionally biased region" description="Basic and acidic residues" evidence="2">
    <location>
        <begin position="573"/>
        <end position="592"/>
    </location>
</feature>
<feature type="transmembrane region" description="Helical" evidence="3">
    <location>
        <begin position="376"/>
        <end position="399"/>
    </location>
</feature>
<feature type="transmembrane region" description="Helical" evidence="3">
    <location>
        <begin position="169"/>
        <end position="187"/>
    </location>
</feature>
<proteinExistence type="predicted"/>
<feature type="compositionally biased region" description="Polar residues" evidence="2">
    <location>
        <begin position="701"/>
        <end position="715"/>
    </location>
</feature>
<feature type="signal peptide" evidence="4">
    <location>
        <begin position="1"/>
        <end position="26"/>
    </location>
</feature>
<dbReference type="PANTHER" id="PTHR15073">
    <property type="entry name" value="MICROTUBULE-ASSOCIATED PROTEIN"/>
    <property type="match status" value="1"/>
</dbReference>
<dbReference type="AlphaFoldDB" id="A0A7X1C7H6"/>
<organism evidence="5 6">
    <name type="scientific">Listeria seeligeri</name>
    <dbReference type="NCBI Taxonomy" id="1640"/>
    <lineage>
        <taxon>Bacteria</taxon>
        <taxon>Bacillati</taxon>
        <taxon>Bacillota</taxon>
        <taxon>Bacilli</taxon>
        <taxon>Bacillales</taxon>
        <taxon>Listeriaceae</taxon>
        <taxon>Listeria</taxon>
    </lineage>
</organism>
<feature type="region of interest" description="Disordered" evidence="2">
    <location>
        <begin position="464"/>
        <end position="752"/>
    </location>
</feature>
<reference evidence="5 6" key="1">
    <citation type="submission" date="2020-03" db="EMBL/GenBank/DDBJ databases">
        <title>Soil Listeria distribution.</title>
        <authorList>
            <person name="Liao J."/>
            <person name="Wiedmann M."/>
        </authorList>
    </citation>
    <scope>NUCLEOTIDE SEQUENCE [LARGE SCALE GENOMIC DNA]</scope>
    <source>
        <strain evidence="5 6">FSL L7-1560</strain>
    </source>
</reference>
<evidence type="ECO:0000256" key="1">
    <source>
        <dbReference type="ARBA" id="ARBA00023054"/>
    </source>
</evidence>
<keyword evidence="4" id="KW-0732">Signal</keyword>